<dbReference type="InterPro" id="IPR038765">
    <property type="entry name" value="Papain-like_cys_pep_sf"/>
</dbReference>
<dbReference type="PANTHER" id="PTHR46137">
    <property type="entry name" value="OS05G0310600 PROTEIN"/>
    <property type="match status" value="1"/>
</dbReference>
<sequence length="167" mass="18974">MGKAVTLEDLNAGDHIFRYGLHGMYSHHGIYVGNGYVIHFTRTENKKNICQSLSKTSPKQRSCPDFPKCENQETVKLGVVKTCLDCFRRDGNKLRSLHCYGYGGPRLWFMLARPGTCTTLPCTKSRDQVIEKATKLHADNAFGDYSMISNNCEHFAVFCRTNIRRSE</sequence>
<dbReference type="PROSITE" id="PS51934">
    <property type="entry name" value="LRAT"/>
    <property type="match status" value="1"/>
</dbReference>
<dbReference type="Gene3D" id="3.90.1720.10">
    <property type="entry name" value="endopeptidase domain like (from Nostoc punctiforme)"/>
    <property type="match status" value="1"/>
</dbReference>
<reference evidence="3" key="2">
    <citation type="submission" date="2025-08" db="UniProtKB">
        <authorList>
            <consortium name="RefSeq"/>
        </authorList>
    </citation>
    <scope>IDENTIFICATION</scope>
    <source>
        <tissue evidence="3">Leaf</tissue>
    </source>
</reference>
<dbReference type="Pfam" id="PF04970">
    <property type="entry name" value="LRAT"/>
    <property type="match status" value="1"/>
</dbReference>
<proteinExistence type="predicted"/>
<name>A0ABM3HC42_9MYRT</name>
<protein>
    <submittedName>
        <fullName evidence="3">Protein LEAD-SENSITIVE 1-like</fullName>
    </submittedName>
</protein>
<dbReference type="PANTHER" id="PTHR46137:SF14">
    <property type="entry name" value="LRAT DOMAIN-CONTAINING PROTEIN"/>
    <property type="match status" value="1"/>
</dbReference>
<keyword evidence="2" id="KW-1185">Reference proteome</keyword>
<dbReference type="GeneID" id="115743850"/>
<dbReference type="SUPFAM" id="SSF54001">
    <property type="entry name" value="Cysteine proteinases"/>
    <property type="match status" value="1"/>
</dbReference>
<gene>
    <name evidence="3" type="primary">LOC115743850</name>
</gene>
<dbReference type="InterPro" id="IPR007053">
    <property type="entry name" value="LRAT_dom"/>
</dbReference>
<dbReference type="RefSeq" id="XP_048134183.1">
    <property type="nucleotide sequence ID" value="XM_048278226.1"/>
</dbReference>
<evidence type="ECO:0000313" key="2">
    <source>
        <dbReference type="Proteomes" id="UP000827889"/>
    </source>
</evidence>
<dbReference type="Proteomes" id="UP000827889">
    <property type="component" value="Chromosome 1"/>
</dbReference>
<evidence type="ECO:0000259" key="1">
    <source>
        <dbReference type="PROSITE" id="PS51934"/>
    </source>
</evidence>
<reference evidence="2" key="1">
    <citation type="submission" date="2025-05" db="UniProtKB">
        <authorList>
            <consortium name="RefSeq"/>
        </authorList>
    </citation>
    <scope>NUCLEOTIDE SEQUENCE [LARGE SCALE GENOMIC DNA]</scope>
</reference>
<feature type="domain" description="LRAT" evidence="1">
    <location>
        <begin position="17"/>
        <end position="167"/>
    </location>
</feature>
<organism evidence="2 3">
    <name type="scientific">Rhodamnia argentea</name>
    <dbReference type="NCBI Taxonomy" id="178133"/>
    <lineage>
        <taxon>Eukaryota</taxon>
        <taxon>Viridiplantae</taxon>
        <taxon>Streptophyta</taxon>
        <taxon>Embryophyta</taxon>
        <taxon>Tracheophyta</taxon>
        <taxon>Spermatophyta</taxon>
        <taxon>Magnoliopsida</taxon>
        <taxon>eudicotyledons</taxon>
        <taxon>Gunneridae</taxon>
        <taxon>Pentapetalae</taxon>
        <taxon>rosids</taxon>
        <taxon>malvids</taxon>
        <taxon>Myrtales</taxon>
        <taxon>Myrtaceae</taxon>
        <taxon>Myrtoideae</taxon>
        <taxon>Myrteae</taxon>
        <taxon>Australasian group</taxon>
        <taxon>Rhodamnia</taxon>
    </lineage>
</organism>
<evidence type="ECO:0000313" key="3">
    <source>
        <dbReference type="RefSeq" id="XP_048134183.1"/>
    </source>
</evidence>
<accession>A0ABM3HC42</accession>